<dbReference type="Gene3D" id="1.10.357.20">
    <property type="entry name" value="SLC41 divalent cation transporters, integral membrane domain"/>
    <property type="match status" value="1"/>
</dbReference>
<evidence type="ECO:0000259" key="10">
    <source>
        <dbReference type="Pfam" id="PF01769"/>
    </source>
</evidence>
<dbReference type="RefSeq" id="WP_137275812.1">
    <property type="nucleotide sequence ID" value="NZ_QKNX01000002.1"/>
</dbReference>
<keyword evidence="12" id="KW-1185">Reference proteome</keyword>
<keyword evidence="5" id="KW-0460">Magnesium</keyword>
<evidence type="ECO:0000256" key="5">
    <source>
        <dbReference type="ARBA" id="ARBA00022842"/>
    </source>
</evidence>
<proteinExistence type="inferred from homology"/>
<comment type="similarity">
    <text evidence="2">Belongs to the SLC41A transporter family.</text>
</comment>
<evidence type="ECO:0000256" key="4">
    <source>
        <dbReference type="ARBA" id="ARBA00022692"/>
    </source>
</evidence>
<feature type="transmembrane region" description="Helical" evidence="9">
    <location>
        <begin position="89"/>
        <end position="112"/>
    </location>
</feature>
<organism evidence="11 12">
    <name type="scientific">Natronomonas salsuginis</name>
    <dbReference type="NCBI Taxonomy" id="2217661"/>
    <lineage>
        <taxon>Archaea</taxon>
        <taxon>Methanobacteriati</taxon>
        <taxon>Methanobacteriota</taxon>
        <taxon>Stenosarchaea group</taxon>
        <taxon>Halobacteria</taxon>
        <taxon>Halobacteriales</taxon>
        <taxon>Natronomonadaceae</taxon>
        <taxon>Natronomonas</taxon>
    </lineage>
</organism>
<keyword evidence="6 9" id="KW-1133">Transmembrane helix</keyword>
<dbReference type="InterPro" id="IPR006667">
    <property type="entry name" value="SLC41_membr_dom"/>
</dbReference>
<feature type="transmembrane region" description="Helical" evidence="9">
    <location>
        <begin position="161"/>
        <end position="185"/>
    </location>
</feature>
<dbReference type="InterPro" id="IPR036739">
    <property type="entry name" value="SLC41_membr_dom_sf"/>
</dbReference>
<accession>A0A4U5J9U3</accession>
<evidence type="ECO:0000256" key="2">
    <source>
        <dbReference type="ARBA" id="ARBA00009749"/>
    </source>
</evidence>
<evidence type="ECO:0000256" key="3">
    <source>
        <dbReference type="ARBA" id="ARBA00022448"/>
    </source>
</evidence>
<evidence type="ECO:0000313" key="11">
    <source>
        <dbReference type="EMBL" id="TKR25910.1"/>
    </source>
</evidence>
<dbReference type="SUPFAM" id="SSF161093">
    <property type="entry name" value="MgtE membrane domain-like"/>
    <property type="match status" value="1"/>
</dbReference>
<evidence type="ECO:0000256" key="7">
    <source>
        <dbReference type="ARBA" id="ARBA00023065"/>
    </source>
</evidence>
<dbReference type="AlphaFoldDB" id="A0A4U5J9U3"/>
<evidence type="ECO:0000256" key="9">
    <source>
        <dbReference type="SAM" id="Phobius"/>
    </source>
</evidence>
<sequence>MDFREGFWSIYREALPILCVALVGGLFSGLVLEELLASVERFPGLLVMVPVFLATRGNVYGALGGRIASGLHQGLIPPQFEWNERLVNAIVASFVNGISISVVIGVISWLALRLLGWPAAPLSELVAIVFLAGALTSVVLIFGLLGILFTGYRLGYDPDNLVGPIVTTLGDIFGMLFLFVAVFVVEVIA</sequence>
<name>A0A4U5J9U3_9EURY</name>
<dbReference type="InterPro" id="IPR045349">
    <property type="entry name" value="SLC41A1-3"/>
</dbReference>
<evidence type="ECO:0000256" key="1">
    <source>
        <dbReference type="ARBA" id="ARBA00004141"/>
    </source>
</evidence>
<comment type="caution">
    <text evidence="11">The sequence shown here is derived from an EMBL/GenBank/DDBJ whole genome shotgun (WGS) entry which is preliminary data.</text>
</comment>
<feature type="domain" description="SLC41A/MgtE integral membrane" evidence="10">
    <location>
        <begin position="49"/>
        <end position="180"/>
    </location>
</feature>
<keyword evidence="7" id="KW-0406">Ion transport</keyword>
<evidence type="ECO:0000256" key="6">
    <source>
        <dbReference type="ARBA" id="ARBA00022989"/>
    </source>
</evidence>
<reference evidence="11 12" key="1">
    <citation type="submission" date="2019-04" db="EMBL/GenBank/DDBJ databases">
        <title>Natronomonas sp. F20-122 a newhaloarchaeon isolated from a saline saltern of Isla Bacuta, Huelva, Spain.</title>
        <authorList>
            <person name="Duran-Viseras A."/>
            <person name="Sanchez-Porro C."/>
            <person name="Ventosa A."/>
        </authorList>
    </citation>
    <scope>NUCLEOTIDE SEQUENCE [LARGE SCALE GENOMIC DNA]</scope>
    <source>
        <strain evidence="11 12">F20-122</strain>
    </source>
</reference>
<protein>
    <recommendedName>
        <fullName evidence="10">SLC41A/MgtE integral membrane domain-containing protein</fullName>
    </recommendedName>
</protein>
<feature type="transmembrane region" description="Helical" evidence="9">
    <location>
        <begin position="14"/>
        <end position="32"/>
    </location>
</feature>
<dbReference type="EMBL" id="QKNX01000002">
    <property type="protein sequence ID" value="TKR25910.1"/>
    <property type="molecule type" value="Genomic_DNA"/>
</dbReference>
<dbReference type="GO" id="GO:0016020">
    <property type="term" value="C:membrane"/>
    <property type="evidence" value="ECO:0007669"/>
    <property type="project" value="UniProtKB-SubCell"/>
</dbReference>
<dbReference type="PANTHER" id="PTHR16228">
    <property type="entry name" value="DIVALENT CATION TRANSPORTER SOLUTE CARRIER FAMILY 41"/>
    <property type="match status" value="1"/>
</dbReference>
<feature type="transmembrane region" description="Helical" evidence="9">
    <location>
        <begin position="124"/>
        <end position="149"/>
    </location>
</feature>
<keyword evidence="3" id="KW-0813">Transport</keyword>
<gene>
    <name evidence="11" type="ORF">DM868_05290</name>
</gene>
<dbReference type="Proteomes" id="UP000308037">
    <property type="component" value="Unassembled WGS sequence"/>
</dbReference>
<dbReference type="OrthoDB" id="86118at2157"/>
<evidence type="ECO:0000256" key="8">
    <source>
        <dbReference type="ARBA" id="ARBA00023136"/>
    </source>
</evidence>
<dbReference type="Pfam" id="PF01769">
    <property type="entry name" value="MgtE"/>
    <property type="match status" value="1"/>
</dbReference>
<keyword evidence="8 9" id="KW-0472">Membrane</keyword>
<dbReference type="GO" id="GO:0008324">
    <property type="term" value="F:monoatomic cation transmembrane transporter activity"/>
    <property type="evidence" value="ECO:0007669"/>
    <property type="project" value="InterPro"/>
</dbReference>
<evidence type="ECO:0000313" key="12">
    <source>
        <dbReference type="Proteomes" id="UP000308037"/>
    </source>
</evidence>
<comment type="subcellular location">
    <subcellularLocation>
        <location evidence="1">Membrane</location>
        <topology evidence="1">Multi-pass membrane protein</topology>
    </subcellularLocation>
</comment>
<keyword evidence="4 9" id="KW-0812">Transmembrane</keyword>
<dbReference type="PANTHER" id="PTHR16228:SF7">
    <property type="entry name" value="SLC41A_MGTE INTEGRAL MEMBRANE DOMAIN-CONTAINING PROTEIN"/>
    <property type="match status" value="1"/>
</dbReference>